<evidence type="ECO:0000256" key="1">
    <source>
        <dbReference type="SAM" id="SignalP"/>
    </source>
</evidence>
<feature type="domain" description="Phytase-like" evidence="2">
    <location>
        <begin position="34"/>
        <end position="269"/>
    </location>
</feature>
<dbReference type="KEGG" id="yrh:AABB31_03895"/>
<dbReference type="InterPro" id="IPR014567">
    <property type="entry name" value="UCP031900"/>
</dbReference>
<sequence length="284" mass="30895">MFRSLCLLVMLKAAPALADASLIGAYLWERDDPLFGGLSAIEVGADGLSFVTVSDRGAMAKGSFAREDGEITGIALGPIELLLDSDGTPLGDEKTDSEGVAIGQDGTIHVSFEGRFDGVRSFPDVGEIGSPLNTSERFLVLQANSSLEALAIGDDGALYALPERSGRATRPFPVFRFKDGKWDAPYQISRQGAFLVAGADFGPDGLLYVLERDFLGIGFRSRVRRFDLVEGTEELVLQTRVGTHDNLEGISVWQDADGLRMTLVSDDNFKFFQRTEIVEYRIND</sequence>
<dbReference type="SUPFAM" id="SSF63829">
    <property type="entry name" value="Calcium-dependent phosphotriesterase"/>
    <property type="match status" value="1"/>
</dbReference>
<proteinExistence type="predicted"/>
<reference evidence="3 4" key="2">
    <citation type="submission" date="2024-08" db="EMBL/GenBank/DDBJ databases">
        <title>Phylogenomic analyses of a clade within the roseobacter group suggest taxonomic reassignments of species of the genera Aestuariivita, Citreicella, Loktanella, Nautella, Pelagibaca, Ruegeria, Thalassobius, Thiobacimonas and Tropicibacter, and the proposal o.</title>
        <authorList>
            <person name="Jeon C.O."/>
        </authorList>
    </citation>
    <scope>NUCLEOTIDE SEQUENCE [LARGE SCALE GENOMIC DNA]</scope>
    <source>
        <strain evidence="3 4">SS1-5</strain>
    </source>
</reference>
<dbReference type="AlphaFoldDB" id="A0AAN0MEG4"/>
<feature type="signal peptide" evidence="1">
    <location>
        <begin position="1"/>
        <end position="18"/>
    </location>
</feature>
<organism evidence="3 4">
    <name type="scientific">Yoonia rhodophyticola</name>
    <dbReference type="NCBI Taxonomy" id="3137370"/>
    <lineage>
        <taxon>Bacteria</taxon>
        <taxon>Pseudomonadati</taxon>
        <taxon>Pseudomonadota</taxon>
        <taxon>Alphaproteobacteria</taxon>
        <taxon>Rhodobacterales</taxon>
        <taxon>Paracoccaceae</taxon>
        <taxon>Yoonia</taxon>
    </lineage>
</organism>
<keyword evidence="4" id="KW-1185">Reference proteome</keyword>
<dbReference type="Proteomes" id="UP001470809">
    <property type="component" value="Chromosome"/>
</dbReference>
<dbReference type="PIRSF" id="PIRSF031900">
    <property type="entry name" value="UCP031900"/>
    <property type="match status" value="1"/>
</dbReference>
<name>A0AAN0MEG4_9RHOB</name>
<dbReference type="RefSeq" id="WP_342077385.1">
    <property type="nucleotide sequence ID" value="NZ_CP151767.2"/>
</dbReference>
<keyword evidence="1" id="KW-0732">Signal</keyword>
<accession>A0AAN0MEG4</accession>
<evidence type="ECO:0000313" key="4">
    <source>
        <dbReference type="Proteomes" id="UP001470809"/>
    </source>
</evidence>
<gene>
    <name evidence="3" type="ORF">AABB31_03895</name>
</gene>
<dbReference type="InterPro" id="IPR027372">
    <property type="entry name" value="Phytase-like_dom"/>
</dbReference>
<dbReference type="EMBL" id="CP151767">
    <property type="protein sequence ID" value="WZU68092.1"/>
    <property type="molecule type" value="Genomic_DNA"/>
</dbReference>
<protein>
    <submittedName>
        <fullName evidence="3">Esterase-like activity of phytase family protein</fullName>
    </submittedName>
</protein>
<feature type="chain" id="PRO_5042879224" evidence="1">
    <location>
        <begin position="19"/>
        <end position="284"/>
    </location>
</feature>
<evidence type="ECO:0000313" key="3">
    <source>
        <dbReference type="EMBL" id="WZU68092.1"/>
    </source>
</evidence>
<dbReference type="Pfam" id="PF13449">
    <property type="entry name" value="Phytase-like"/>
    <property type="match status" value="1"/>
</dbReference>
<evidence type="ECO:0000259" key="2">
    <source>
        <dbReference type="Pfam" id="PF13449"/>
    </source>
</evidence>
<reference evidence="4" key="1">
    <citation type="submission" date="2024-04" db="EMBL/GenBank/DDBJ databases">
        <title>Phylogenomic analyses of a clade within the roseobacter group suggest taxonomic reassignments of species of the genera Aestuariivita, Citreicella, Loktanella, Nautella, Pelagibaca, Ruegeria, Thalassobius, Thiobacimonas and Tropicibacter, and the proposal o.</title>
        <authorList>
            <person name="Jeon C.O."/>
        </authorList>
    </citation>
    <scope>NUCLEOTIDE SEQUENCE [LARGE SCALE GENOMIC DNA]</scope>
    <source>
        <strain evidence="4">SS1-5</strain>
    </source>
</reference>